<evidence type="ECO:0000256" key="3">
    <source>
        <dbReference type="ARBA" id="ARBA00011890"/>
    </source>
</evidence>
<dbReference type="InterPro" id="IPR000682">
    <property type="entry name" value="PCMT"/>
</dbReference>
<comment type="caution">
    <text evidence="8">The sequence shown here is derived from an EMBL/GenBank/DDBJ whole genome shotgun (WGS) entry which is preliminary data.</text>
</comment>
<evidence type="ECO:0000256" key="7">
    <source>
        <dbReference type="ARBA" id="ARBA00022691"/>
    </source>
</evidence>
<evidence type="ECO:0000256" key="6">
    <source>
        <dbReference type="ARBA" id="ARBA00022679"/>
    </source>
</evidence>
<evidence type="ECO:0000256" key="2">
    <source>
        <dbReference type="ARBA" id="ARBA00005369"/>
    </source>
</evidence>
<dbReference type="PANTHER" id="PTHR11579:SF0">
    <property type="entry name" value="PROTEIN-L-ISOASPARTATE(D-ASPARTATE) O-METHYLTRANSFERASE"/>
    <property type="match status" value="1"/>
</dbReference>
<dbReference type="EMBL" id="JALJOT010000010">
    <property type="protein sequence ID" value="KAK9906516.1"/>
    <property type="molecule type" value="Genomic_DNA"/>
</dbReference>
<dbReference type="InterPro" id="IPR018247">
    <property type="entry name" value="EF_Hand_1_Ca_BS"/>
</dbReference>
<name>A0ABR2YJ96_9CHLO</name>
<evidence type="ECO:0000256" key="4">
    <source>
        <dbReference type="ARBA" id="ARBA00022490"/>
    </source>
</evidence>
<dbReference type="Pfam" id="PF01135">
    <property type="entry name" value="PCMT"/>
    <property type="match status" value="1"/>
</dbReference>
<dbReference type="CDD" id="cd02440">
    <property type="entry name" value="AdoMet_MTases"/>
    <property type="match status" value="1"/>
</dbReference>
<evidence type="ECO:0000256" key="1">
    <source>
        <dbReference type="ARBA" id="ARBA00004496"/>
    </source>
</evidence>
<keyword evidence="5" id="KW-0489">Methyltransferase</keyword>
<dbReference type="SUPFAM" id="SSF53335">
    <property type="entry name" value="S-adenosyl-L-methionine-dependent methyltransferases"/>
    <property type="match status" value="1"/>
</dbReference>
<dbReference type="EC" id="2.1.1.77" evidence="3"/>
<keyword evidence="9" id="KW-1185">Reference proteome</keyword>
<keyword evidence="7" id="KW-0949">S-adenosyl-L-methionine</keyword>
<dbReference type="InterPro" id="IPR029063">
    <property type="entry name" value="SAM-dependent_MTases_sf"/>
</dbReference>
<accession>A0ABR2YJ96</accession>
<dbReference type="NCBIfam" id="TIGR00080">
    <property type="entry name" value="pimt"/>
    <property type="match status" value="1"/>
</dbReference>
<comment type="similarity">
    <text evidence="2">Belongs to the methyltransferase superfamily. L-isoaspartyl/D-aspartyl protein methyltransferase family.</text>
</comment>
<dbReference type="Proteomes" id="UP001491310">
    <property type="component" value="Unassembled WGS sequence"/>
</dbReference>
<keyword evidence="4" id="KW-0963">Cytoplasm</keyword>
<dbReference type="PANTHER" id="PTHR11579">
    <property type="entry name" value="PROTEIN-L-ISOASPARTATE O-METHYLTRANSFERASE"/>
    <property type="match status" value="1"/>
</dbReference>
<proteinExistence type="inferred from homology"/>
<reference evidence="8 9" key="1">
    <citation type="journal article" date="2024" name="Nat. Commun.">
        <title>Phylogenomics reveals the evolutionary origins of lichenization in chlorophyte algae.</title>
        <authorList>
            <person name="Puginier C."/>
            <person name="Libourel C."/>
            <person name="Otte J."/>
            <person name="Skaloud P."/>
            <person name="Haon M."/>
            <person name="Grisel S."/>
            <person name="Petersen M."/>
            <person name="Berrin J.G."/>
            <person name="Delaux P.M."/>
            <person name="Dal Grande F."/>
            <person name="Keller J."/>
        </authorList>
    </citation>
    <scope>NUCLEOTIDE SEQUENCE [LARGE SCALE GENOMIC DNA]</scope>
    <source>
        <strain evidence="8 9">SAG 216-7</strain>
    </source>
</reference>
<comment type="subcellular location">
    <subcellularLocation>
        <location evidence="1">Cytoplasm</location>
    </subcellularLocation>
</comment>
<evidence type="ECO:0000256" key="5">
    <source>
        <dbReference type="ARBA" id="ARBA00022603"/>
    </source>
</evidence>
<dbReference type="Gene3D" id="3.40.50.150">
    <property type="entry name" value="Vaccinia Virus protein VP39"/>
    <property type="match status" value="1"/>
</dbReference>
<evidence type="ECO:0000313" key="9">
    <source>
        <dbReference type="Proteomes" id="UP001491310"/>
    </source>
</evidence>
<sequence>MGNRLKSRRVADALRKVDRKFFIRPDMHALQAYSDEALPIGYGQTISAPHMHAAALELLERHLRPGASVLDVGSGSGYLSACMGHMVGSKGHVLGIERVPQLAQRSVPSLRRAAPKLYENGTVTLKAGNALDDPALEEYGPFDAIHVGAAAPDLPQVLIEKLKPGGRMVIPVGRQNDLQVLKCIDKDKEGRVTEKDLMGVLFVPLKDSALPSHQEIPHHRDPEL</sequence>
<gene>
    <name evidence="8" type="ORF">WJX75_003206</name>
</gene>
<organism evidence="8 9">
    <name type="scientific">Coccomyxa subellipsoidea</name>
    <dbReference type="NCBI Taxonomy" id="248742"/>
    <lineage>
        <taxon>Eukaryota</taxon>
        <taxon>Viridiplantae</taxon>
        <taxon>Chlorophyta</taxon>
        <taxon>core chlorophytes</taxon>
        <taxon>Trebouxiophyceae</taxon>
        <taxon>Trebouxiophyceae incertae sedis</taxon>
        <taxon>Coccomyxaceae</taxon>
        <taxon>Coccomyxa</taxon>
    </lineage>
</organism>
<protein>
    <recommendedName>
        <fullName evidence="3">protein-L-isoaspartate(D-aspartate) O-methyltransferase</fullName>
        <ecNumber evidence="3">2.1.1.77</ecNumber>
    </recommendedName>
</protein>
<dbReference type="PROSITE" id="PS00018">
    <property type="entry name" value="EF_HAND_1"/>
    <property type="match status" value="1"/>
</dbReference>
<keyword evidence="6" id="KW-0808">Transferase</keyword>
<evidence type="ECO:0000313" key="8">
    <source>
        <dbReference type="EMBL" id="KAK9906516.1"/>
    </source>
</evidence>